<keyword evidence="2" id="KW-1185">Reference proteome</keyword>
<accession>A0A1Q8QDS5</accession>
<name>A0A1Q8QDS5_9FIRM</name>
<gene>
    <name evidence="1" type="ORF">DSOL_5313</name>
</gene>
<dbReference type="EMBL" id="MLBF01000115">
    <property type="protein sequence ID" value="OLN25442.1"/>
    <property type="molecule type" value="Genomic_DNA"/>
</dbReference>
<organism evidence="1 2">
    <name type="scientific">Desulfosporosinus metallidurans</name>
    <dbReference type="NCBI Taxonomy" id="1888891"/>
    <lineage>
        <taxon>Bacteria</taxon>
        <taxon>Bacillati</taxon>
        <taxon>Bacillota</taxon>
        <taxon>Clostridia</taxon>
        <taxon>Eubacteriales</taxon>
        <taxon>Desulfitobacteriaceae</taxon>
        <taxon>Desulfosporosinus</taxon>
    </lineage>
</organism>
<dbReference type="AlphaFoldDB" id="A0A1Q8QDS5"/>
<reference evidence="1 2" key="1">
    <citation type="submission" date="2016-09" db="EMBL/GenBank/DDBJ databases">
        <title>Complete genome of Desulfosporosinus sp. OL.</title>
        <authorList>
            <person name="Mardanov A."/>
            <person name="Beletsky A."/>
            <person name="Panova A."/>
            <person name="Karnachuk O."/>
            <person name="Ravin N."/>
        </authorList>
    </citation>
    <scope>NUCLEOTIDE SEQUENCE [LARGE SCALE GENOMIC DNA]</scope>
    <source>
        <strain evidence="1 2">OL</strain>
    </source>
</reference>
<proteinExistence type="predicted"/>
<dbReference type="Proteomes" id="UP000186102">
    <property type="component" value="Unassembled WGS sequence"/>
</dbReference>
<evidence type="ECO:0000313" key="1">
    <source>
        <dbReference type="EMBL" id="OLN25442.1"/>
    </source>
</evidence>
<protein>
    <submittedName>
        <fullName evidence="1">Uncharacterized protein</fullName>
    </submittedName>
</protein>
<sequence>MIIFYFNDGTRILAFTTTEYALAAKAGVFYFSKNVKTREQLGKE</sequence>
<comment type="caution">
    <text evidence="1">The sequence shown here is derived from an EMBL/GenBank/DDBJ whole genome shotgun (WGS) entry which is preliminary data.</text>
</comment>
<dbReference type="STRING" id="1888891.DSOL_5313"/>
<evidence type="ECO:0000313" key="2">
    <source>
        <dbReference type="Proteomes" id="UP000186102"/>
    </source>
</evidence>